<dbReference type="GO" id="GO:0031176">
    <property type="term" value="F:endo-1,4-beta-xylanase activity"/>
    <property type="evidence" value="ECO:0007669"/>
    <property type="project" value="UniProtKB-EC"/>
</dbReference>
<keyword evidence="5 8" id="KW-0326">Glycosidase</keyword>
<dbReference type="InterPro" id="IPR001000">
    <property type="entry name" value="GH10_dom"/>
</dbReference>
<keyword evidence="4 5" id="KW-0624">Polysaccharide degradation</keyword>
<evidence type="ECO:0000256" key="2">
    <source>
        <dbReference type="ARBA" id="ARBA00022801"/>
    </source>
</evidence>
<reference evidence="8 9" key="1">
    <citation type="journal article" date="2007" name="Appl. Environ. Microbiol.">
        <title>Genome sequence of the cellulolytic gliding bacterium Cytophaga hutchinsonii.</title>
        <authorList>
            <person name="Xie G."/>
            <person name="Bruce D.C."/>
            <person name="Challacombe J.F."/>
            <person name="Chertkov O."/>
            <person name="Detter J.C."/>
            <person name="Gilna P."/>
            <person name="Han C.S."/>
            <person name="Lucas S."/>
            <person name="Misra M."/>
            <person name="Myers G.L."/>
            <person name="Richardson P."/>
            <person name="Tapia R."/>
            <person name="Thayer N."/>
            <person name="Thompson L.S."/>
            <person name="Brettin T.S."/>
            <person name="Henrissat B."/>
            <person name="Wilson D.B."/>
            <person name="McBride M.J."/>
        </authorList>
    </citation>
    <scope>NUCLEOTIDE SEQUENCE [LARGE SCALE GENOMIC DNA]</scope>
    <source>
        <strain evidence="9">ATCC 33406 / DSM 1761 / CIP 103989 / NBRC 15051 / NCIMB 9469 / D465</strain>
    </source>
</reference>
<evidence type="ECO:0000313" key="8">
    <source>
        <dbReference type="EMBL" id="ABG59368.1"/>
    </source>
</evidence>
<dbReference type="SMART" id="SM00633">
    <property type="entry name" value="Glyco_10"/>
    <property type="match status" value="1"/>
</dbReference>
<evidence type="ECO:0000256" key="6">
    <source>
        <dbReference type="SAM" id="SignalP"/>
    </source>
</evidence>
<dbReference type="PANTHER" id="PTHR31490:SF1">
    <property type="entry name" value="ENDO-1,4-BETA-XYLANASE 1"/>
    <property type="match status" value="1"/>
</dbReference>
<evidence type="ECO:0000256" key="5">
    <source>
        <dbReference type="RuleBase" id="RU361174"/>
    </source>
</evidence>
<name>A0A6N4SSH1_CYTH3</name>
<proteinExistence type="inferred from homology"/>
<dbReference type="InterPro" id="IPR003305">
    <property type="entry name" value="CenC_carb-bd"/>
</dbReference>
<keyword evidence="6" id="KW-0732">Signal</keyword>
<gene>
    <name evidence="8" type="primary">xynT</name>
    <name evidence="8" type="ordered locus">CHU_2105</name>
</gene>
<feature type="chain" id="PRO_5026766583" description="Beta-xylanase" evidence="6">
    <location>
        <begin position="21"/>
        <end position="674"/>
    </location>
</feature>
<evidence type="ECO:0000256" key="1">
    <source>
        <dbReference type="ARBA" id="ARBA00022737"/>
    </source>
</evidence>
<dbReference type="SUPFAM" id="SSF51445">
    <property type="entry name" value="(Trans)glycosidases"/>
    <property type="match status" value="1"/>
</dbReference>
<dbReference type="KEGG" id="chu:CHU_2105"/>
<dbReference type="InterPro" id="IPR026444">
    <property type="entry name" value="Secre_tail"/>
</dbReference>
<dbReference type="Proteomes" id="UP000001822">
    <property type="component" value="Chromosome"/>
</dbReference>
<keyword evidence="8" id="KW-0858">Xylan degradation</keyword>
<dbReference type="PRINTS" id="PR00134">
    <property type="entry name" value="GLHYDRLASE10"/>
</dbReference>
<dbReference type="AlphaFoldDB" id="A0A6N4SSH1"/>
<keyword evidence="9" id="KW-1185">Reference proteome</keyword>
<dbReference type="GO" id="GO:0045493">
    <property type="term" value="P:xylan catabolic process"/>
    <property type="evidence" value="ECO:0007669"/>
    <property type="project" value="UniProtKB-KW"/>
</dbReference>
<dbReference type="SUPFAM" id="SSF49785">
    <property type="entry name" value="Galactose-binding domain-like"/>
    <property type="match status" value="1"/>
</dbReference>
<feature type="signal peptide" evidence="6">
    <location>
        <begin position="1"/>
        <end position="20"/>
    </location>
</feature>
<evidence type="ECO:0000259" key="7">
    <source>
        <dbReference type="PROSITE" id="PS51760"/>
    </source>
</evidence>
<evidence type="ECO:0000256" key="4">
    <source>
        <dbReference type="ARBA" id="ARBA00023326"/>
    </source>
</evidence>
<evidence type="ECO:0000313" key="9">
    <source>
        <dbReference type="Proteomes" id="UP000001822"/>
    </source>
</evidence>
<evidence type="ECO:0000256" key="3">
    <source>
        <dbReference type="ARBA" id="ARBA00023277"/>
    </source>
</evidence>
<dbReference type="InterPro" id="IPR044846">
    <property type="entry name" value="GH10"/>
</dbReference>
<keyword evidence="1" id="KW-0677">Repeat</keyword>
<protein>
    <recommendedName>
        <fullName evidence="5">Beta-xylanase</fullName>
        <ecNumber evidence="5">3.2.1.8</ecNumber>
    </recommendedName>
</protein>
<organism evidence="8 9">
    <name type="scientific">Cytophaga hutchinsonii (strain ATCC 33406 / DSM 1761 / CIP 103989 / NBRC 15051 / NCIMB 9469 / D465)</name>
    <dbReference type="NCBI Taxonomy" id="269798"/>
    <lineage>
        <taxon>Bacteria</taxon>
        <taxon>Pseudomonadati</taxon>
        <taxon>Bacteroidota</taxon>
        <taxon>Cytophagia</taxon>
        <taxon>Cytophagales</taxon>
        <taxon>Cytophagaceae</taxon>
        <taxon>Cytophaga</taxon>
    </lineage>
</organism>
<dbReference type="Gene3D" id="3.20.20.80">
    <property type="entry name" value="Glycosidases"/>
    <property type="match status" value="1"/>
</dbReference>
<feature type="domain" description="GH10" evidence="7">
    <location>
        <begin position="237"/>
        <end position="522"/>
    </location>
</feature>
<dbReference type="EMBL" id="CP000383">
    <property type="protein sequence ID" value="ABG59368.1"/>
    <property type="molecule type" value="Genomic_DNA"/>
</dbReference>
<dbReference type="OrthoDB" id="9809277at2"/>
<dbReference type="Pfam" id="PF02018">
    <property type="entry name" value="CBM_4_9"/>
    <property type="match status" value="1"/>
</dbReference>
<dbReference type="Pfam" id="PF00331">
    <property type="entry name" value="Glyco_hydro_10"/>
    <property type="match status" value="1"/>
</dbReference>
<dbReference type="EC" id="3.2.1.8" evidence="5"/>
<dbReference type="RefSeq" id="WP_011585485.1">
    <property type="nucleotide sequence ID" value="NC_008255.1"/>
</dbReference>
<dbReference type="PANTHER" id="PTHR31490">
    <property type="entry name" value="GLYCOSYL HYDROLASE"/>
    <property type="match status" value="1"/>
</dbReference>
<keyword evidence="3 5" id="KW-0119">Carbohydrate metabolism</keyword>
<sequence length="674" mass="76289">MKHIGKLLFLFLVCHVQLHAQNLLSNPGFETGSANPFQLWVSPVTGYAATMSVSSTNPHAGTKSLLMDVTQSDPSNTNYYDKIWRVQCTQSGFSTIAGQKLLFSFWARADAPHPVQFGITKNSEPYNDFSMEEVDLTTEWKKYEMVFISPVTGNDIRMMFRCGSAEGKYFLDDISLTSQGMSDHSWYAQADTRIEQIRKGDFVLTVKDQNGNILKNCDVTVNLKQHDFKWGTALAFQQNSTEDEVWYRNTASNYFNNAVFENDFKWPSMEYVNGDVTYSNLERYLDWGNDQHIDFRGHTLVWGGKQASPPNSYWLTPSWLWDVSSDSAYKLIERRIKRDLTYFKGRIHEYDVVNEPVHEKALAGWLGDSVHVMAFKWAKQADPTATLYINDYANIDGATTSKYRSYISYLLSKGAPVEGIGVQGHFGSRIDWASVKLRLDYLAEMGLPIKITEFDMNQNTLNLTEAEQASEYSKMMRIAFSHPGVEGFLFWGFWDNRHWIPGAGLFKADKTPKPAADSVYKLIHTTWSTTAHVTTDQNGQVGFRGYYGSYEVLSTCGNALAGQTVFTKNTLSNTVTLDYAVTAVNGRVENRQLLVFPNPATQRVRVTVPYNEPVAHVDYVLINATGQTVSQQLRVPLQTQTDFDIDIQTFNAGIYNLIVNSNGKTYYSTVIKPE</sequence>
<comment type="catalytic activity">
    <reaction evidence="5">
        <text>Endohydrolysis of (1-&gt;4)-beta-D-xylosidic linkages in xylans.</text>
        <dbReference type="EC" id="3.2.1.8"/>
    </reaction>
</comment>
<dbReference type="Pfam" id="PF18962">
    <property type="entry name" value="Por_Secre_tail"/>
    <property type="match status" value="1"/>
</dbReference>
<dbReference type="InterPro" id="IPR008979">
    <property type="entry name" value="Galactose-bd-like_sf"/>
</dbReference>
<keyword evidence="2 5" id="KW-0378">Hydrolase</keyword>
<comment type="similarity">
    <text evidence="5">Belongs to the glycosyl hydrolase 10 (cellulase F) family.</text>
</comment>
<dbReference type="PROSITE" id="PS51760">
    <property type="entry name" value="GH10_2"/>
    <property type="match status" value="1"/>
</dbReference>
<dbReference type="Gene3D" id="2.60.120.260">
    <property type="entry name" value="Galactose-binding domain-like"/>
    <property type="match status" value="1"/>
</dbReference>
<accession>A0A6N4SSH1</accession>
<dbReference type="NCBIfam" id="TIGR04183">
    <property type="entry name" value="Por_Secre_tail"/>
    <property type="match status" value="1"/>
</dbReference>
<dbReference type="InterPro" id="IPR017853">
    <property type="entry name" value="GH"/>
</dbReference>